<dbReference type="InterPro" id="IPR013087">
    <property type="entry name" value="Znf_C2H2_type"/>
</dbReference>
<dbReference type="EMBL" id="GBHO01030990">
    <property type="protein sequence ID" value="JAG12614.1"/>
    <property type="molecule type" value="Transcribed_RNA"/>
</dbReference>
<proteinExistence type="predicted"/>
<evidence type="ECO:0000313" key="4">
    <source>
        <dbReference type="EMBL" id="JAG12616.1"/>
    </source>
</evidence>
<gene>
    <name evidence="3" type="ORF">CM83_40776</name>
    <name evidence="4" type="ORF">CM83_40779</name>
</gene>
<dbReference type="SMART" id="SM00355">
    <property type="entry name" value="ZnF_C2H2"/>
    <property type="match status" value="3"/>
</dbReference>
<dbReference type="AlphaFoldDB" id="A0A0A9WY30"/>
<name>A0A0A9WY30_LYGHE</name>
<evidence type="ECO:0000313" key="3">
    <source>
        <dbReference type="EMBL" id="JAG12614.1"/>
    </source>
</evidence>
<evidence type="ECO:0000259" key="2">
    <source>
        <dbReference type="PROSITE" id="PS00028"/>
    </source>
</evidence>
<dbReference type="PANTHER" id="PTHR21354:SF0">
    <property type="entry name" value="ZINC FINGER PROTEIN 511"/>
    <property type="match status" value="1"/>
</dbReference>
<feature type="region of interest" description="Disordered" evidence="1">
    <location>
        <begin position="169"/>
        <end position="249"/>
    </location>
</feature>
<sequence length="249" mass="28546">MAFVVFVPTAVVLEQLKDEAEKMLETESKGPKYFNDELFKEGNEACGMYAKTCIVDEDTEDLCHEVVKNFKCDIPNCDLMFDNLLKYELHYNSCHRFSCSQCRKHLPSPHLLDLHLSETHDSFFKVQSERKPMYRCFVESCQIMSSNPGERKKHCIEAHKFPHDFHFESKKKKSMTSKKKKPQPKQESNSSMSVDPTPLPSSANEKTLPAAKPVFTFGRKTGGKSFSKNSKRSETKIEMGELMDTLPDV</sequence>
<accession>A0A0A9WY30</accession>
<reference evidence="3" key="1">
    <citation type="journal article" date="2014" name="PLoS ONE">
        <title>Transcriptome-Based Identification of ABC Transporters in the Western Tarnished Plant Bug Lygus hesperus.</title>
        <authorList>
            <person name="Hull J.J."/>
            <person name="Chaney K."/>
            <person name="Geib S.M."/>
            <person name="Fabrick J.A."/>
            <person name="Brent C.S."/>
            <person name="Walsh D."/>
            <person name="Lavine L.C."/>
        </authorList>
    </citation>
    <scope>NUCLEOTIDE SEQUENCE</scope>
</reference>
<dbReference type="InterPro" id="IPR039258">
    <property type="entry name" value="ZNF511"/>
</dbReference>
<dbReference type="PANTHER" id="PTHR21354">
    <property type="entry name" value="ZINC FINGER PROTEIN 511"/>
    <property type="match status" value="1"/>
</dbReference>
<organism evidence="3">
    <name type="scientific">Lygus hesperus</name>
    <name type="common">Western plant bug</name>
    <dbReference type="NCBI Taxonomy" id="30085"/>
    <lineage>
        <taxon>Eukaryota</taxon>
        <taxon>Metazoa</taxon>
        <taxon>Ecdysozoa</taxon>
        <taxon>Arthropoda</taxon>
        <taxon>Hexapoda</taxon>
        <taxon>Insecta</taxon>
        <taxon>Pterygota</taxon>
        <taxon>Neoptera</taxon>
        <taxon>Paraneoptera</taxon>
        <taxon>Hemiptera</taxon>
        <taxon>Heteroptera</taxon>
        <taxon>Panheteroptera</taxon>
        <taxon>Cimicomorpha</taxon>
        <taxon>Miridae</taxon>
        <taxon>Mirini</taxon>
        <taxon>Lygus</taxon>
    </lineage>
</organism>
<evidence type="ECO:0000256" key="1">
    <source>
        <dbReference type="SAM" id="MobiDB-lite"/>
    </source>
</evidence>
<protein>
    <recommendedName>
        <fullName evidence="2">C2H2-type domain-containing protein</fullName>
    </recommendedName>
</protein>
<feature type="compositionally biased region" description="Basic residues" evidence="1">
    <location>
        <begin position="169"/>
        <end position="183"/>
    </location>
</feature>
<reference evidence="3" key="2">
    <citation type="submission" date="2014-07" db="EMBL/GenBank/DDBJ databases">
        <authorList>
            <person name="Hull J."/>
        </authorList>
    </citation>
    <scope>NUCLEOTIDE SEQUENCE</scope>
</reference>
<feature type="domain" description="C2H2-type" evidence="2">
    <location>
        <begin position="99"/>
        <end position="120"/>
    </location>
</feature>
<dbReference type="EMBL" id="GBHO01030988">
    <property type="protein sequence ID" value="JAG12616.1"/>
    <property type="molecule type" value="Transcribed_RNA"/>
</dbReference>
<dbReference type="PROSITE" id="PS00028">
    <property type="entry name" value="ZINC_FINGER_C2H2_1"/>
    <property type="match status" value="1"/>
</dbReference>